<protein>
    <submittedName>
        <fullName evidence="1">Uncharacterized protein</fullName>
    </submittedName>
</protein>
<evidence type="ECO:0000313" key="2">
    <source>
        <dbReference type="Proteomes" id="UP000507470"/>
    </source>
</evidence>
<dbReference type="AlphaFoldDB" id="A0A6J8C9F7"/>
<evidence type="ECO:0000313" key="1">
    <source>
        <dbReference type="EMBL" id="CAC5392181.1"/>
    </source>
</evidence>
<dbReference type="EMBL" id="CACVKT020004929">
    <property type="protein sequence ID" value="CAC5392181.1"/>
    <property type="molecule type" value="Genomic_DNA"/>
</dbReference>
<accession>A0A6J8C9F7</accession>
<dbReference type="Proteomes" id="UP000507470">
    <property type="component" value="Unassembled WGS sequence"/>
</dbReference>
<reference evidence="1 2" key="1">
    <citation type="submission" date="2020-06" db="EMBL/GenBank/DDBJ databases">
        <authorList>
            <person name="Li R."/>
            <person name="Bekaert M."/>
        </authorList>
    </citation>
    <scope>NUCLEOTIDE SEQUENCE [LARGE SCALE GENOMIC DNA]</scope>
    <source>
        <strain evidence="2">wild</strain>
    </source>
</reference>
<gene>
    <name evidence="1" type="ORF">MCOR_27131</name>
</gene>
<proteinExistence type="predicted"/>
<organism evidence="1 2">
    <name type="scientific">Mytilus coruscus</name>
    <name type="common">Sea mussel</name>
    <dbReference type="NCBI Taxonomy" id="42192"/>
    <lineage>
        <taxon>Eukaryota</taxon>
        <taxon>Metazoa</taxon>
        <taxon>Spiralia</taxon>
        <taxon>Lophotrochozoa</taxon>
        <taxon>Mollusca</taxon>
        <taxon>Bivalvia</taxon>
        <taxon>Autobranchia</taxon>
        <taxon>Pteriomorphia</taxon>
        <taxon>Mytilida</taxon>
        <taxon>Mytiloidea</taxon>
        <taxon>Mytilidae</taxon>
        <taxon>Mytilinae</taxon>
        <taxon>Mytilus</taxon>
    </lineage>
</organism>
<name>A0A6J8C9F7_MYTCO</name>
<sequence length="159" mass="18134">MTFCQFGSLSTEFIRCSEDSFHLKTCSYNDIIIVLTEAAVCISCRKELTRKELDEDTYEECSPKIKDTSIQCIDNLNESQNTIETQADVITHETCQMEFDGSNIFSDSETIEPQSTQESQASYQREEALQYLNSFLEVNGSKTISSLLLKSWFELSQKS</sequence>
<keyword evidence="2" id="KW-1185">Reference proteome</keyword>